<dbReference type="SUPFAM" id="SSF46689">
    <property type="entry name" value="Homeodomain-like"/>
    <property type="match status" value="1"/>
</dbReference>
<dbReference type="PROSITE" id="PS50977">
    <property type="entry name" value="HTH_TETR_2"/>
    <property type="match status" value="1"/>
</dbReference>
<evidence type="ECO:0000256" key="2">
    <source>
        <dbReference type="ARBA" id="ARBA00023125"/>
    </source>
</evidence>
<dbReference type="Gene3D" id="1.10.357.10">
    <property type="entry name" value="Tetracycline Repressor, domain 2"/>
    <property type="match status" value="1"/>
</dbReference>
<evidence type="ECO:0000256" key="1">
    <source>
        <dbReference type="ARBA" id="ARBA00023015"/>
    </source>
</evidence>
<evidence type="ECO:0000256" key="4">
    <source>
        <dbReference type="PROSITE-ProRule" id="PRU00335"/>
    </source>
</evidence>
<reference evidence="6" key="1">
    <citation type="submission" date="2021-03" db="EMBL/GenBank/DDBJ databases">
        <title>Agromyces archimandritus sp. nov., isolated from the cockroach Archimandrita tessellata.</title>
        <authorList>
            <person name="Guzman J."/>
            <person name="Ortuzar M."/>
            <person name="Poehlein A."/>
            <person name="Daniel R."/>
            <person name="Trujillo M."/>
            <person name="Vilcinskas A."/>
        </authorList>
    </citation>
    <scope>NUCLEOTIDE SEQUENCE</scope>
    <source>
        <strain evidence="6">G127AT</strain>
    </source>
</reference>
<dbReference type="Pfam" id="PF00440">
    <property type="entry name" value="TetR_N"/>
    <property type="match status" value="1"/>
</dbReference>
<keyword evidence="2 4" id="KW-0238">DNA-binding</keyword>
<protein>
    <submittedName>
        <fullName evidence="6">TetR family transcriptional regulator</fullName>
    </submittedName>
</protein>
<dbReference type="InterPro" id="IPR050109">
    <property type="entry name" value="HTH-type_TetR-like_transc_reg"/>
</dbReference>
<dbReference type="EMBL" id="CP071696">
    <property type="protein sequence ID" value="QTX04148.1"/>
    <property type="molecule type" value="Genomic_DNA"/>
</dbReference>
<dbReference type="AlphaFoldDB" id="A0A975IN23"/>
<dbReference type="InterPro" id="IPR054129">
    <property type="entry name" value="DesT_TetR_C"/>
</dbReference>
<dbReference type="InterPro" id="IPR001647">
    <property type="entry name" value="HTH_TetR"/>
</dbReference>
<evidence type="ECO:0000256" key="3">
    <source>
        <dbReference type="ARBA" id="ARBA00023163"/>
    </source>
</evidence>
<organism evidence="6 7">
    <name type="scientific">Agromyces archimandritae</name>
    <dbReference type="NCBI Taxonomy" id="2781962"/>
    <lineage>
        <taxon>Bacteria</taxon>
        <taxon>Bacillati</taxon>
        <taxon>Actinomycetota</taxon>
        <taxon>Actinomycetes</taxon>
        <taxon>Micrococcales</taxon>
        <taxon>Microbacteriaceae</taxon>
        <taxon>Agromyces</taxon>
    </lineage>
</organism>
<dbReference type="PANTHER" id="PTHR30055">
    <property type="entry name" value="HTH-TYPE TRANSCRIPTIONAL REGULATOR RUTR"/>
    <property type="match status" value="1"/>
</dbReference>
<name>A0A975IN23_9MICO</name>
<gene>
    <name evidence="6" type="ORF">G127AT_12730</name>
</gene>
<dbReference type="PANTHER" id="PTHR30055:SF174">
    <property type="entry name" value="TRANSCRIPTIONAL REGULATORY PROTEIN (PROBABLY TETR-FAMILY)-RELATED"/>
    <property type="match status" value="1"/>
</dbReference>
<evidence type="ECO:0000313" key="7">
    <source>
        <dbReference type="Proteomes" id="UP000671914"/>
    </source>
</evidence>
<keyword evidence="1" id="KW-0805">Transcription regulation</keyword>
<accession>A0A975IN23</accession>
<dbReference type="Pfam" id="PF21943">
    <property type="entry name" value="TetR_C_46"/>
    <property type="match status" value="1"/>
</dbReference>
<dbReference type="GO" id="GO:0000976">
    <property type="term" value="F:transcription cis-regulatory region binding"/>
    <property type="evidence" value="ECO:0007669"/>
    <property type="project" value="TreeGrafter"/>
</dbReference>
<proteinExistence type="predicted"/>
<evidence type="ECO:0000313" key="6">
    <source>
        <dbReference type="EMBL" id="QTX04148.1"/>
    </source>
</evidence>
<keyword evidence="7" id="KW-1185">Reference proteome</keyword>
<keyword evidence="3" id="KW-0804">Transcription</keyword>
<dbReference type="KEGG" id="aarc:G127AT_12730"/>
<dbReference type="InterPro" id="IPR009057">
    <property type="entry name" value="Homeodomain-like_sf"/>
</dbReference>
<feature type="domain" description="HTH tetR-type" evidence="5">
    <location>
        <begin position="18"/>
        <end position="78"/>
    </location>
</feature>
<dbReference type="Proteomes" id="UP000671914">
    <property type="component" value="Chromosome"/>
</dbReference>
<sequence>MPAPRAAASGRRARLTPEERRAQLVALGVAALAEHPLGEISLEALAADAGVSRGLVFHYFGSKQGLSRELVRTARDSMLRATEPRPELEPLPRLHDTLERTVGFVRDHGGTFFSLVRGTASGDPEIRAVVEQARVLQTDRVTALFVDRGIEVSESLRFGLRAWIAFVEQMLVDAVHGAGRPAPEIVALLEGTLAGIVREIEPEAAAALFG</sequence>
<evidence type="ECO:0000259" key="5">
    <source>
        <dbReference type="PROSITE" id="PS50977"/>
    </source>
</evidence>
<dbReference type="RefSeq" id="WP_210897456.1">
    <property type="nucleotide sequence ID" value="NZ_CP071696.1"/>
</dbReference>
<dbReference type="GO" id="GO:0003700">
    <property type="term" value="F:DNA-binding transcription factor activity"/>
    <property type="evidence" value="ECO:0007669"/>
    <property type="project" value="TreeGrafter"/>
</dbReference>
<feature type="DNA-binding region" description="H-T-H motif" evidence="4">
    <location>
        <begin position="41"/>
        <end position="60"/>
    </location>
</feature>